<proteinExistence type="predicted"/>
<feature type="coiled-coil region" evidence="1">
    <location>
        <begin position="30"/>
        <end position="57"/>
    </location>
</feature>
<dbReference type="Proteomes" id="UP000774130">
    <property type="component" value="Unassembled WGS sequence"/>
</dbReference>
<dbReference type="EMBL" id="JAHUZB010000007">
    <property type="protein sequence ID" value="MBV7391951.1"/>
    <property type="molecule type" value="Genomic_DNA"/>
</dbReference>
<dbReference type="InterPro" id="IPR000383">
    <property type="entry name" value="Xaa-Pro-like_dom"/>
</dbReference>
<evidence type="ECO:0000259" key="3">
    <source>
        <dbReference type="Pfam" id="PF02129"/>
    </source>
</evidence>
<accession>A0ABS6TG72</accession>
<sequence>MKKGMFFCLAVCSLFFINGSNAQATEDFSLDNREEIINDFEEELSEAEENIIQGTTLSEQEAPSIVANLMFRVIFESDIPIMNLFDDLKIKENPEIDSVDWYVKNWYEKLENTSDRTITTTETYRKENGEEVSNPITLRGRYIDNGSDKTVILHHGYRALKYELIKQAKFFSEEGFNVLLISSRAVNGSDGKYITFGYYEKDDLNMWINDEVNRTNSDQKIVLMGVSMGASTTVLSQNVPHPNVVAYIEDCGYADLHEEMLQAFSWFSELLPIIKNVDFKQLVNQISQRTESRLGFSIDQISPIESAKNTDVPKLFIHGGADDFIPISHMEDMYNASPGYKEKLVVDGAIHGKSFDTNPEIYTEGLRHFLNNVFQ</sequence>
<evidence type="ECO:0000256" key="1">
    <source>
        <dbReference type="SAM" id="Coils"/>
    </source>
</evidence>
<reference evidence="4 5" key="1">
    <citation type="submission" date="2021-06" db="EMBL/GenBank/DDBJ databases">
        <title>Enterococcus alishanensis sp. nov., a novel lactic acid bacterium isolated from fresh coffee beans.</title>
        <authorList>
            <person name="Chen Y.-S."/>
        </authorList>
    </citation>
    <scope>NUCLEOTIDE SEQUENCE [LARGE SCALE GENOMIC DNA]</scope>
    <source>
        <strain evidence="4 5">ALS3</strain>
    </source>
</reference>
<dbReference type="PANTHER" id="PTHR43358">
    <property type="entry name" value="ALPHA/BETA-HYDROLASE"/>
    <property type="match status" value="1"/>
</dbReference>
<dbReference type="PANTHER" id="PTHR43358:SF4">
    <property type="entry name" value="ALPHA_BETA HYDROLASE FOLD-1 DOMAIN-CONTAINING PROTEIN"/>
    <property type="match status" value="1"/>
</dbReference>
<feature type="domain" description="Xaa-Pro dipeptidyl-peptidase-like" evidence="3">
    <location>
        <begin position="139"/>
        <end position="260"/>
    </location>
</feature>
<keyword evidence="1" id="KW-0175">Coiled coil</keyword>
<feature type="signal peptide" evidence="2">
    <location>
        <begin position="1"/>
        <end position="24"/>
    </location>
</feature>
<dbReference type="InterPro" id="IPR052920">
    <property type="entry name" value="DNA-binding_regulatory"/>
</dbReference>
<name>A0ABS6TG72_9ENTE</name>
<feature type="chain" id="PRO_5046739685" evidence="2">
    <location>
        <begin position="25"/>
        <end position="375"/>
    </location>
</feature>
<keyword evidence="4" id="KW-0378">Hydrolase</keyword>
<evidence type="ECO:0000313" key="5">
    <source>
        <dbReference type="Proteomes" id="UP000774130"/>
    </source>
</evidence>
<keyword evidence="5" id="KW-1185">Reference proteome</keyword>
<dbReference type="GO" id="GO:0016787">
    <property type="term" value="F:hydrolase activity"/>
    <property type="evidence" value="ECO:0007669"/>
    <property type="project" value="UniProtKB-KW"/>
</dbReference>
<protein>
    <submittedName>
        <fullName evidence="4">Alpha/beta hydrolase</fullName>
    </submittedName>
</protein>
<organism evidence="4 5">
    <name type="scientific">Enterococcus alishanensis</name>
    <dbReference type="NCBI Taxonomy" id="1303817"/>
    <lineage>
        <taxon>Bacteria</taxon>
        <taxon>Bacillati</taxon>
        <taxon>Bacillota</taxon>
        <taxon>Bacilli</taxon>
        <taxon>Lactobacillales</taxon>
        <taxon>Enterococcaceae</taxon>
        <taxon>Enterococcus</taxon>
    </lineage>
</organism>
<dbReference type="Pfam" id="PF02129">
    <property type="entry name" value="Peptidase_S15"/>
    <property type="match status" value="1"/>
</dbReference>
<keyword evidence="2" id="KW-0732">Signal</keyword>
<comment type="caution">
    <text evidence="4">The sequence shown here is derived from an EMBL/GenBank/DDBJ whole genome shotgun (WGS) entry which is preliminary data.</text>
</comment>
<evidence type="ECO:0000313" key="4">
    <source>
        <dbReference type="EMBL" id="MBV7391951.1"/>
    </source>
</evidence>
<evidence type="ECO:0000256" key="2">
    <source>
        <dbReference type="SAM" id="SignalP"/>
    </source>
</evidence>
<dbReference type="RefSeq" id="WP_218327167.1">
    <property type="nucleotide sequence ID" value="NZ_JAHUZB010000007.1"/>
</dbReference>
<gene>
    <name evidence="4" type="ORF">KUA55_14820</name>
</gene>